<accession>A0ABZ3H7B2</accession>
<proteinExistence type="predicted"/>
<keyword evidence="1" id="KW-0732">Signal</keyword>
<evidence type="ECO:0000256" key="1">
    <source>
        <dbReference type="SAM" id="SignalP"/>
    </source>
</evidence>
<dbReference type="Proteomes" id="UP001447842">
    <property type="component" value="Chromosome"/>
</dbReference>
<dbReference type="EMBL" id="CP147920">
    <property type="protein sequence ID" value="XAU14194.1"/>
    <property type="molecule type" value="Genomic_DNA"/>
</dbReference>
<feature type="signal peptide" evidence="1">
    <location>
        <begin position="1"/>
        <end position="19"/>
    </location>
</feature>
<evidence type="ECO:0000313" key="2">
    <source>
        <dbReference type="EMBL" id="XAU14194.1"/>
    </source>
</evidence>
<organism evidence="2 3">
    <name type="scientific">Sulfurimonas diazotrophicus</name>
    <dbReference type="NCBI Taxonomy" id="3131939"/>
    <lineage>
        <taxon>Bacteria</taxon>
        <taxon>Pseudomonadati</taxon>
        <taxon>Campylobacterota</taxon>
        <taxon>Epsilonproteobacteria</taxon>
        <taxon>Campylobacterales</taxon>
        <taxon>Sulfurimonadaceae</taxon>
        <taxon>Sulfurimonas</taxon>
    </lineage>
</organism>
<dbReference type="RefSeq" id="WP_345971997.1">
    <property type="nucleotide sequence ID" value="NZ_CP147920.1"/>
</dbReference>
<reference evidence="2 3" key="1">
    <citation type="submission" date="2024-03" db="EMBL/GenBank/DDBJ databases">
        <title>Sulfurimonas sp. HSL3-1.</title>
        <authorList>
            <person name="Wang S."/>
        </authorList>
    </citation>
    <scope>NUCLEOTIDE SEQUENCE [LARGE SCALE GENOMIC DNA]</scope>
    <source>
        <strain evidence="2 3">HSL3-1</strain>
    </source>
</reference>
<name>A0ABZ3H7B2_9BACT</name>
<feature type="chain" id="PRO_5046843035" evidence="1">
    <location>
        <begin position="20"/>
        <end position="381"/>
    </location>
</feature>
<protein>
    <submittedName>
        <fullName evidence="2">Uncharacterized protein</fullName>
    </submittedName>
</protein>
<gene>
    <name evidence="2" type="ORF">WCY31_07980</name>
</gene>
<sequence length="381" mass="41829">MIRKSLMIMLFLLWQSAHASTTTDLQGLVTQGETLNGELAAFSFAQEGSCSELGTLNTSVKEYIASIQMVYTHIPSPYSVTVDDLDSLDSLAALALQMAQNSFRISTGLQTSGSCYERSNFELLTAAMLRLSDDIGTMADRILEMADRILVMADNIGIMADRILITQQLQNANVRLTQESVLQTQNNMIALSDALMPEIYDATLADLITKSQALADAMAATTLSETTMDVQLQQLEVNASRLMISTKNLYEWAAKNNQLAVMEPSDDTLTMFGDLSQIHQGMGDSLQTFAAAIESLSDQTDSAVLKAAIANMLKLSYDVGTMSNRIMEMSDKIIVMADNIGIMTDRIRQTQELQQGSFETMFHSMFSAQSAMITLFQSMNP</sequence>
<evidence type="ECO:0000313" key="3">
    <source>
        <dbReference type="Proteomes" id="UP001447842"/>
    </source>
</evidence>
<keyword evidence="3" id="KW-1185">Reference proteome</keyword>